<dbReference type="PANTHER" id="PTHR30244">
    <property type="entry name" value="TRANSAMINASE"/>
    <property type="match status" value="1"/>
</dbReference>
<dbReference type="AlphaFoldDB" id="A0AAW3ZK57"/>
<evidence type="ECO:0000313" key="6">
    <source>
        <dbReference type="Proteomes" id="UP000613768"/>
    </source>
</evidence>
<dbReference type="InterPro" id="IPR015424">
    <property type="entry name" value="PyrdxlP-dep_Trfase"/>
</dbReference>
<protein>
    <submittedName>
        <fullName evidence="5">DegT/DnrJ/EryC1/StrS family aminotransferase</fullName>
    </submittedName>
</protein>
<comment type="caution">
    <text evidence="5">The sequence shown here is derived from an EMBL/GenBank/DDBJ whole genome shotgun (WGS) entry which is preliminary data.</text>
</comment>
<dbReference type="RefSeq" id="WP_192029924.1">
    <property type="nucleotide sequence ID" value="NZ_JACYTR010000024.1"/>
</dbReference>
<keyword evidence="1 3" id="KW-0663">Pyridoxal phosphate</keyword>
<dbReference type="Proteomes" id="UP000613768">
    <property type="component" value="Unassembled WGS sequence"/>
</dbReference>
<dbReference type="GO" id="GO:0008483">
    <property type="term" value="F:transaminase activity"/>
    <property type="evidence" value="ECO:0007669"/>
    <property type="project" value="UniProtKB-KW"/>
</dbReference>
<gene>
    <name evidence="5" type="ORF">IFO71_12215</name>
</gene>
<dbReference type="InterPro" id="IPR000653">
    <property type="entry name" value="DegT/StrS_aminotransferase"/>
</dbReference>
<dbReference type="Gene3D" id="3.40.640.10">
    <property type="entry name" value="Type I PLP-dependent aspartate aminotransferase-like (Major domain)"/>
    <property type="match status" value="1"/>
</dbReference>
<comment type="similarity">
    <text evidence="4">Belongs to the DegT/DnrJ/EryC1 family.</text>
</comment>
<evidence type="ECO:0000256" key="3">
    <source>
        <dbReference type="PIRSR" id="PIRSR000390-2"/>
    </source>
</evidence>
<organism evidence="5 6">
    <name type="scientific">Pseudomarimonas arenosa</name>
    <dbReference type="NCBI Taxonomy" id="2774145"/>
    <lineage>
        <taxon>Bacteria</taxon>
        <taxon>Pseudomonadati</taxon>
        <taxon>Pseudomonadota</taxon>
        <taxon>Gammaproteobacteria</taxon>
        <taxon>Lysobacterales</taxon>
        <taxon>Lysobacteraceae</taxon>
        <taxon>Pseudomarimonas</taxon>
    </lineage>
</organism>
<dbReference type="InterPro" id="IPR015422">
    <property type="entry name" value="PyrdxlP-dep_Trfase_small"/>
</dbReference>
<keyword evidence="5" id="KW-0032">Aminotransferase</keyword>
<evidence type="ECO:0000256" key="2">
    <source>
        <dbReference type="PIRSR" id="PIRSR000390-1"/>
    </source>
</evidence>
<name>A0AAW3ZK57_9GAMM</name>
<dbReference type="SUPFAM" id="SSF53383">
    <property type="entry name" value="PLP-dependent transferases"/>
    <property type="match status" value="1"/>
</dbReference>
<dbReference type="InterPro" id="IPR015421">
    <property type="entry name" value="PyrdxlP-dep_Trfase_major"/>
</dbReference>
<keyword evidence="6" id="KW-1185">Reference proteome</keyword>
<dbReference type="GO" id="GO:0000271">
    <property type="term" value="P:polysaccharide biosynthetic process"/>
    <property type="evidence" value="ECO:0007669"/>
    <property type="project" value="TreeGrafter"/>
</dbReference>
<dbReference type="Gene3D" id="3.90.1150.10">
    <property type="entry name" value="Aspartate Aminotransferase, domain 1"/>
    <property type="match status" value="1"/>
</dbReference>
<dbReference type="GO" id="GO:0030170">
    <property type="term" value="F:pyridoxal phosphate binding"/>
    <property type="evidence" value="ECO:0007669"/>
    <property type="project" value="TreeGrafter"/>
</dbReference>
<feature type="active site" description="Proton acceptor" evidence="2">
    <location>
        <position position="185"/>
    </location>
</feature>
<feature type="modified residue" description="N6-(pyridoxal phosphate)lysine" evidence="3">
    <location>
        <position position="185"/>
    </location>
</feature>
<dbReference type="PIRSF" id="PIRSF000390">
    <property type="entry name" value="PLP_StrS"/>
    <property type="match status" value="1"/>
</dbReference>
<evidence type="ECO:0000256" key="1">
    <source>
        <dbReference type="ARBA" id="ARBA00022898"/>
    </source>
</evidence>
<keyword evidence="5" id="KW-0808">Transferase</keyword>
<dbReference type="Pfam" id="PF01041">
    <property type="entry name" value="DegT_DnrJ_EryC1"/>
    <property type="match status" value="1"/>
</dbReference>
<accession>A0AAW3ZK57</accession>
<proteinExistence type="inferred from homology"/>
<dbReference type="CDD" id="cd00616">
    <property type="entry name" value="AHBA_syn"/>
    <property type="match status" value="1"/>
</dbReference>
<evidence type="ECO:0000256" key="4">
    <source>
        <dbReference type="RuleBase" id="RU004508"/>
    </source>
</evidence>
<evidence type="ECO:0000313" key="5">
    <source>
        <dbReference type="EMBL" id="MBD8526503.1"/>
    </source>
</evidence>
<dbReference type="EMBL" id="JACYTR010000024">
    <property type="protein sequence ID" value="MBD8526503.1"/>
    <property type="molecule type" value="Genomic_DNA"/>
</dbReference>
<dbReference type="PANTHER" id="PTHR30244:SF39">
    <property type="entry name" value="BLR3650 PROTEIN"/>
    <property type="match status" value="1"/>
</dbReference>
<reference evidence="5 6" key="1">
    <citation type="submission" date="2020-09" db="EMBL/GenBank/DDBJ databases">
        <title>Pseudoxanthomonas sp. CAU 1598 isolated from sand of Yaerae Beach.</title>
        <authorList>
            <person name="Kim W."/>
        </authorList>
    </citation>
    <scope>NUCLEOTIDE SEQUENCE [LARGE SCALE GENOMIC DNA]</scope>
    <source>
        <strain evidence="5 6">CAU 1598</strain>
    </source>
</reference>
<sequence>MNKPTDIPLAWPEFDQQEQAALIEVLQSHRWSVGEQLLRFEAECAALAGCDHAVGVNSGTSGLQIALEALGIGTGDEVIVPAYTFVGSVNAILASGAEPVLVDVDRESLNLAPDSVRAALGPRVKAIMAVHLFGRLAAMDELNAIAEHAGLHVIEDACESAGAHRDGQTAGNLSDIGCYAFYPNKPIAAGEGGMLLLHDADLALRCRQLRNQGFDPISGSYLQDRHGHSARLSEWHAAIGTAQLRRLDRSLAQRDRVAAMYRERLATDERLELPCLAAGDERIAWFTFPLRLTQRLASQRDSLLAQLRSHGIGCNTYFTPVHHLPFHRDRHRQVDLSVSEDIGGRCLALPLHTELSAEQVDRICSALQSCLDRLDR</sequence>